<keyword evidence="2" id="KW-1185">Reference proteome</keyword>
<dbReference type="EMBL" id="BNAV01000004">
    <property type="protein sequence ID" value="GHF60030.1"/>
    <property type="molecule type" value="Genomic_DNA"/>
</dbReference>
<gene>
    <name evidence="1" type="ORF">GCM10017566_37040</name>
</gene>
<dbReference type="RefSeq" id="WP_145935360.1">
    <property type="nucleotide sequence ID" value="NZ_BNAV01000004.1"/>
</dbReference>
<dbReference type="Proteomes" id="UP000658656">
    <property type="component" value="Unassembled WGS sequence"/>
</dbReference>
<name>A0A8H9IT37_9PSEU</name>
<proteinExistence type="predicted"/>
<accession>A0A8H9IT37</accession>
<sequence>MGACGERAHPAVGGAGLRAWARSLLISEWAPESVLDVLVVLEELVAHVCATSGATSVRLTYRSGNCLRIEVVAGQPPVPLSPDVGGLLVRNIARACGTTGTTYWADVSLTPRRVPAALPGGRALASGGFELARPSVN</sequence>
<protein>
    <submittedName>
        <fullName evidence="1">Uncharacterized protein</fullName>
    </submittedName>
</protein>
<evidence type="ECO:0000313" key="2">
    <source>
        <dbReference type="Proteomes" id="UP000658656"/>
    </source>
</evidence>
<reference evidence="1" key="1">
    <citation type="journal article" date="2014" name="Int. J. Syst. Evol. Microbiol.">
        <title>Complete genome sequence of Corynebacterium casei LMG S-19264T (=DSM 44701T), isolated from a smear-ripened cheese.</title>
        <authorList>
            <consortium name="US DOE Joint Genome Institute (JGI-PGF)"/>
            <person name="Walter F."/>
            <person name="Albersmeier A."/>
            <person name="Kalinowski J."/>
            <person name="Ruckert C."/>
        </authorList>
    </citation>
    <scope>NUCLEOTIDE SEQUENCE</scope>
    <source>
        <strain evidence="1">CGMCC 4.7679</strain>
    </source>
</reference>
<organism evidence="1 2">
    <name type="scientific">Amycolatopsis bartoniae</name>
    <dbReference type="NCBI Taxonomy" id="941986"/>
    <lineage>
        <taxon>Bacteria</taxon>
        <taxon>Bacillati</taxon>
        <taxon>Actinomycetota</taxon>
        <taxon>Actinomycetes</taxon>
        <taxon>Pseudonocardiales</taxon>
        <taxon>Pseudonocardiaceae</taxon>
        <taxon>Amycolatopsis</taxon>
    </lineage>
</organism>
<reference evidence="1" key="2">
    <citation type="submission" date="2020-09" db="EMBL/GenBank/DDBJ databases">
        <authorList>
            <person name="Sun Q."/>
            <person name="Zhou Y."/>
        </authorList>
    </citation>
    <scope>NUCLEOTIDE SEQUENCE</scope>
    <source>
        <strain evidence="1">CGMCC 4.7679</strain>
    </source>
</reference>
<dbReference type="AlphaFoldDB" id="A0A8H9IT37"/>
<comment type="caution">
    <text evidence="1">The sequence shown here is derived from an EMBL/GenBank/DDBJ whole genome shotgun (WGS) entry which is preliminary data.</text>
</comment>
<evidence type="ECO:0000313" key="1">
    <source>
        <dbReference type="EMBL" id="GHF60030.1"/>
    </source>
</evidence>